<evidence type="ECO:0000313" key="4">
    <source>
        <dbReference type="Proteomes" id="UP001370348"/>
    </source>
</evidence>
<gene>
    <name evidence="3" type="ORF">LZC94_46800</name>
</gene>
<protein>
    <recommendedName>
        <fullName evidence="5">Lipoprotein</fullName>
    </recommendedName>
</protein>
<sequence>MKKTVFVLGALGLFVVACGNQEPPKDPSATSTSGAASEGAKAPEGAKSDAAKTPSPAGAASAPAPTAPAAAPRSGGW</sequence>
<proteinExistence type="predicted"/>
<feature type="region of interest" description="Disordered" evidence="1">
    <location>
        <begin position="18"/>
        <end position="77"/>
    </location>
</feature>
<reference evidence="3 4" key="1">
    <citation type="submission" date="2021-12" db="EMBL/GenBank/DDBJ databases">
        <title>Discovery of the Pendulisporaceae a myxobacterial family with distinct sporulation behavior and unique specialized metabolism.</title>
        <authorList>
            <person name="Garcia R."/>
            <person name="Popoff A."/>
            <person name="Bader C.D."/>
            <person name="Loehr J."/>
            <person name="Walesch S."/>
            <person name="Walt C."/>
            <person name="Boldt J."/>
            <person name="Bunk B."/>
            <person name="Haeckl F.J.F.P.J."/>
            <person name="Gunesch A.P."/>
            <person name="Birkelbach J."/>
            <person name="Nuebel U."/>
            <person name="Pietschmann T."/>
            <person name="Bach T."/>
            <person name="Mueller R."/>
        </authorList>
    </citation>
    <scope>NUCLEOTIDE SEQUENCE [LARGE SCALE GENOMIC DNA]</scope>
    <source>
        <strain evidence="3 4">MSr11954</strain>
    </source>
</reference>
<evidence type="ECO:0000313" key="3">
    <source>
        <dbReference type="EMBL" id="WXB15319.1"/>
    </source>
</evidence>
<dbReference type="Proteomes" id="UP001370348">
    <property type="component" value="Chromosome"/>
</dbReference>
<dbReference type="EMBL" id="CP089984">
    <property type="protein sequence ID" value="WXB15319.1"/>
    <property type="molecule type" value="Genomic_DNA"/>
</dbReference>
<dbReference type="PROSITE" id="PS51257">
    <property type="entry name" value="PROKAR_LIPOPROTEIN"/>
    <property type="match status" value="1"/>
</dbReference>
<name>A0ABZ2LWK1_9BACT</name>
<feature type="compositionally biased region" description="Low complexity" evidence="1">
    <location>
        <begin position="28"/>
        <end position="40"/>
    </location>
</feature>
<feature type="signal peptide" evidence="2">
    <location>
        <begin position="1"/>
        <end position="19"/>
    </location>
</feature>
<organism evidence="3 4">
    <name type="scientific">Pendulispora albinea</name>
    <dbReference type="NCBI Taxonomy" id="2741071"/>
    <lineage>
        <taxon>Bacteria</taxon>
        <taxon>Pseudomonadati</taxon>
        <taxon>Myxococcota</taxon>
        <taxon>Myxococcia</taxon>
        <taxon>Myxococcales</taxon>
        <taxon>Sorangiineae</taxon>
        <taxon>Pendulisporaceae</taxon>
        <taxon>Pendulispora</taxon>
    </lineage>
</organism>
<evidence type="ECO:0008006" key="5">
    <source>
        <dbReference type="Google" id="ProtNLM"/>
    </source>
</evidence>
<feature type="chain" id="PRO_5047353569" description="Lipoprotein" evidence="2">
    <location>
        <begin position="20"/>
        <end position="77"/>
    </location>
</feature>
<keyword evidence="2" id="KW-0732">Signal</keyword>
<keyword evidence="4" id="KW-1185">Reference proteome</keyword>
<evidence type="ECO:0000256" key="2">
    <source>
        <dbReference type="SAM" id="SignalP"/>
    </source>
</evidence>
<dbReference type="RefSeq" id="WP_394824945.1">
    <property type="nucleotide sequence ID" value="NZ_CP089984.1"/>
</dbReference>
<feature type="compositionally biased region" description="Low complexity" evidence="1">
    <location>
        <begin position="51"/>
        <end position="77"/>
    </location>
</feature>
<evidence type="ECO:0000256" key="1">
    <source>
        <dbReference type="SAM" id="MobiDB-lite"/>
    </source>
</evidence>
<accession>A0ABZ2LWK1</accession>